<evidence type="ECO:0000256" key="1">
    <source>
        <dbReference type="SAM" id="MobiDB-lite"/>
    </source>
</evidence>
<dbReference type="AlphaFoldDB" id="D9CGH8"/>
<geneLocation type="plasmid" evidence="2">
    <name>hyperthermophilic archaeal plasmid 1</name>
</geneLocation>
<feature type="region of interest" description="Disordered" evidence="1">
    <location>
        <begin position="227"/>
        <end position="263"/>
    </location>
</feature>
<feature type="compositionally biased region" description="Acidic residues" evidence="1">
    <location>
        <begin position="249"/>
        <end position="263"/>
    </location>
</feature>
<protein>
    <submittedName>
        <fullName evidence="2">Uncharacterized protein</fullName>
    </submittedName>
</protein>
<sequence>MSLVVVAGELPVPYSRRIKKLPFDDRVKDSVGKISTFLRLKPYYITNNVEQVSVGSTVEKDYDVPTPPTIKAIGWLDDLSLRQLKGEVGVMLHESKDLNDLAYLMHFNKTTIFHVEFDPEADPEFQVLAILLLSSNPRVKFRDHSAYYILGIPTPPHEHIIIYGYEVVKGYNFRAFLTRIPVRRYTILGTSYIASGYYTPEKDPFVYYLSTITGSQPSLLFLDGDFGPNLAPENPSRQYQDNSPNNEQDSQESEVNEGVEDEG</sequence>
<feature type="compositionally biased region" description="Polar residues" evidence="1">
    <location>
        <begin position="235"/>
        <end position="248"/>
    </location>
</feature>
<accession>D9CGH8</accession>
<organism evidence="2">
    <name type="scientific">archaeon enrichment culture clone 1(2010)</name>
    <dbReference type="NCBI Taxonomy" id="795325"/>
    <lineage>
        <taxon>Archaea</taxon>
        <taxon>environmental samples</taxon>
    </lineage>
</organism>
<proteinExistence type="predicted"/>
<keyword evidence="2" id="KW-0614">Plasmid</keyword>
<name>D9CGH8_9ARCH</name>
<reference evidence="2" key="1">
    <citation type="journal article" date="2010" name="Environ. Microbiol.">
        <title>Metagenomic analyses of novel viruses and plasmids from a cultured environmental sample of hyperthermophilic neutrophiles.</title>
        <authorList>
            <person name="Garrett R.A."/>
            <person name="Prangishvili D."/>
            <person name="Shah S.A."/>
            <person name="Reuter M."/>
            <person name="Stetter K.O."/>
            <person name="Peng X."/>
        </authorList>
    </citation>
    <scope>NUCLEOTIDE SEQUENCE</scope>
    <source>
        <plasmid evidence="2">hyperthermophilic archaeal plasmid 1</plasmid>
    </source>
</reference>
<gene>
    <name evidence="2" type="ORF">pHA1_gp54</name>
</gene>
<dbReference type="EMBL" id="GU722198">
    <property type="protein sequence ID" value="ADJ54332.1"/>
    <property type="molecule type" value="Genomic_DNA"/>
</dbReference>
<evidence type="ECO:0000313" key="2">
    <source>
        <dbReference type="EMBL" id="ADJ54332.1"/>
    </source>
</evidence>